<dbReference type="EMBL" id="JAVDVY010000002">
    <property type="protein sequence ID" value="MDR7135279.1"/>
    <property type="molecule type" value="Genomic_DNA"/>
</dbReference>
<gene>
    <name evidence="2" type="ORF">J2X06_002488</name>
</gene>
<protein>
    <recommendedName>
        <fullName evidence="4">Lectin</fullName>
    </recommendedName>
</protein>
<evidence type="ECO:0000313" key="3">
    <source>
        <dbReference type="Proteomes" id="UP001251524"/>
    </source>
</evidence>
<dbReference type="RefSeq" id="WP_310062858.1">
    <property type="nucleotide sequence ID" value="NZ_JAVDVY010000002.1"/>
</dbReference>
<dbReference type="Proteomes" id="UP001251524">
    <property type="component" value="Unassembled WGS sequence"/>
</dbReference>
<accession>A0ABU1WCZ5</accession>
<feature type="compositionally biased region" description="Low complexity" evidence="1">
    <location>
        <begin position="36"/>
        <end position="55"/>
    </location>
</feature>
<evidence type="ECO:0008006" key="4">
    <source>
        <dbReference type="Google" id="ProtNLM"/>
    </source>
</evidence>
<feature type="region of interest" description="Disordered" evidence="1">
    <location>
        <begin position="23"/>
        <end position="55"/>
    </location>
</feature>
<organism evidence="2 3">
    <name type="scientific">Lysobacter niastensis</name>
    <dbReference type="NCBI Taxonomy" id="380629"/>
    <lineage>
        <taxon>Bacteria</taxon>
        <taxon>Pseudomonadati</taxon>
        <taxon>Pseudomonadota</taxon>
        <taxon>Gammaproteobacteria</taxon>
        <taxon>Lysobacterales</taxon>
        <taxon>Lysobacteraceae</taxon>
        <taxon>Lysobacter</taxon>
    </lineage>
</organism>
<sequence length="208" mass="21620">MRPSLLLPLVLMIAACGERSPEPAVVPAPPAGSDQPTVDVPPATAPTPTTAMASMPAPDAIGFGGFGPARFGSNEEQVRMAWGADLGDARPAEAGGCYQLVPQPRGASGYRIAFMFEGGKFARIDVDAPDIEGPGGGKVGMSAQEIGRRYAGRVQEQKHKYVEGGHYLRIGAPDAGAGVLLFETDAAGRVTSWRIGLPPQVDYVEGCS</sequence>
<evidence type="ECO:0000313" key="2">
    <source>
        <dbReference type="EMBL" id="MDR7135279.1"/>
    </source>
</evidence>
<evidence type="ECO:0000256" key="1">
    <source>
        <dbReference type="SAM" id="MobiDB-lite"/>
    </source>
</evidence>
<keyword evidence="3" id="KW-1185">Reference proteome</keyword>
<dbReference type="PROSITE" id="PS51257">
    <property type="entry name" value="PROKAR_LIPOPROTEIN"/>
    <property type="match status" value="1"/>
</dbReference>
<comment type="caution">
    <text evidence="2">The sequence shown here is derived from an EMBL/GenBank/DDBJ whole genome shotgun (WGS) entry which is preliminary data.</text>
</comment>
<name>A0ABU1WCZ5_9GAMM</name>
<reference evidence="2 3" key="1">
    <citation type="submission" date="2023-07" db="EMBL/GenBank/DDBJ databases">
        <title>Sorghum-associated microbial communities from plants grown in Nebraska, USA.</title>
        <authorList>
            <person name="Schachtman D."/>
        </authorList>
    </citation>
    <scope>NUCLEOTIDE SEQUENCE [LARGE SCALE GENOMIC DNA]</scope>
    <source>
        <strain evidence="2 3">BE198</strain>
    </source>
</reference>
<proteinExistence type="predicted"/>